<feature type="coiled-coil region" evidence="6">
    <location>
        <begin position="225"/>
        <end position="252"/>
    </location>
</feature>
<dbReference type="NCBIfam" id="TIGR00229">
    <property type="entry name" value="sensory_box"/>
    <property type="match status" value="1"/>
</dbReference>
<proteinExistence type="predicted"/>
<dbReference type="InterPro" id="IPR009057">
    <property type="entry name" value="Homeodomain-like_sf"/>
</dbReference>
<dbReference type="Pfam" id="PF13426">
    <property type="entry name" value="PAS_9"/>
    <property type="match status" value="1"/>
</dbReference>
<protein>
    <submittedName>
        <fullName evidence="9">Transcriptional regulatory protein ZraR</fullName>
    </submittedName>
</protein>
<keyword evidence="3" id="KW-0805">Transcription regulation</keyword>
<dbReference type="EMBL" id="AP018449">
    <property type="protein sequence ID" value="BBB92996.1"/>
    <property type="molecule type" value="Genomic_DNA"/>
</dbReference>
<dbReference type="Gene3D" id="3.40.50.300">
    <property type="entry name" value="P-loop containing nucleotide triphosphate hydrolases"/>
    <property type="match status" value="1"/>
</dbReference>
<evidence type="ECO:0000313" key="9">
    <source>
        <dbReference type="EMBL" id="BBB92996.1"/>
    </source>
</evidence>
<dbReference type="RefSeq" id="WP_126309880.1">
    <property type="nucleotide sequence ID" value="NZ_AP018449.1"/>
</dbReference>
<name>A0A348APJ8_9FIRM</name>
<dbReference type="PANTHER" id="PTHR32071:SF57">
    <property type="entry name" value="C4-DICARBOXYLATE TRANSPORT TRANSCRIPTIONAL REGULATORY PROTEIN DCTD"/>
    <property type="match status" value="1"/>
</dbReference>
<dbReference type="InterPro" id="IPR025944">
    <property type="entry name" value="Sigma_54_int_dom_CS"/>
</dbReference>
<dbReference type="PROSITE" id="PS50112">
    <property type="entry name" value="PAS"/>
    <property type="match status" value="1"/>
</dbReference>
<dbReference type="InterPro" id="IPR035965">
    <property type="entry name" value="PAS-like_dom_sf"/>
</dbReference>
<evidence type="ECO:0000256" key="6">
    <source>
        <dbReference type="SAM" id="Coils"/>
    </source>
</evidence>
<evidence type="ECO:0000313" key="10">
    <source>
        <dbReference type="Proteomes" id="UP000276437"/>
    </source>
</evidence>
<dbReference type="InterPro" id="IPR058031">
    <property type="entry name" value="AAA_lid_NorR"/>
</dbReference>
<keyword evidence="5" id="KW-0804">Transcription</keyword>
<evidence type="ECO:0000256" key="2">
    <source>
        <dbReference type="ARBA" id="ARBA00022840"/>
    </source>
</evidence>
<dbReference type="GO" id="GO:0005524">
    <property type="term" value="F:ATP binding"/>
    <property type="evidence" value="ECO:0007669"/>
    <property type="project" value="UniProtKB-KW"/>
</dbReference>
<evidence type="ECO:0000259" key="7">
    <source>
        <dbReference type="PROSITE" id="PS50045"/>
    </source>
</evidence>
<dbReference type="SUPFAM" id="SSF55785">
    <property type="entry name" value="PYP-like sensor domain (PAS domain)"/>
    <property type="match status" value="1"/>
</dbReference>
<dbReference type="AlphaFoldDB" id="A0A348APJ8"/>
<keyword evidence="10" id="KW-1185">Reference proteome</keyword>
<dbReference type="Gene3D" id="1.10.8.60">
    <property type="match status" value="1"/>
</dbReference>
<dbReference type="SMART" id="SM00382">
    <property type="entry name" value="AAA"/>
    <property type="match status" value="1"/>
</dbReference>
<dbReference type="PRINTS" id="PR01590">
    <property type="entry name" value="HTHFIS"/>
</dbReference>
<dbReference type="InterPro" id="IPR000014">
    <property type="entry name" value="PAS"/>
</dbReference>
<dbReference type="KEGG" id="mana:MAMMFC1_03705"/>
<evidence type="ECO:0000256" key="3">
    <source>
        <dbReference type="ARBA" id="ARBA00023015"/>
    </source>
</evidence>
<gene>
    <name evidence="9" type="primary">zraR_2</name>
    <name evidence="9" type="ORF">MAMMFC1_03705</name>
</gene>
<dbReference type="SUPFAM" id="SSF54631">
    <property type="entry name" value="CBS-domain pair"/>
    <property type="match status" value="1"/>
</dbReference>
<dbReference type="Pfam" id="PF02954">
    <property type="entry name" value="HTH_8"/>
    <property type="match status" value="1"/>
</dbReference>
<dbReference type="SUPFAM" id="SSF52540">
    <property type="entry name" value="P-loop containing nucleoside triphosphate hydrolases"/>
    <property type="match status" value="1"/>
</dbReference>
<feature type="domain" description="PAS" evidence="8">
    <location>
        <begin position="120"/>
        <end position="165"/>
    </location>
</feature>
<dbReference type="SUPFAM" id="SSF46689">
    <property type="entry name" value="Homeodomain-like"/>
    <property type="match status" value="1"/>
</dbReference>
<dbReference type="Gene3D" id="1.10.10.60">
    <property type="entry name" value="Homeodomain-like"/>
    <property type="match status" value="1"/>
</dbReference>
<evidence type="ECO:0000256" key="4">
    <source>
        <dbReference type="ARBA" id="ARBA00023125"/>
    </source>
</evidence>
<keyword evidence="1" id="KW-0547">Nucleotide-binding</keyword>
<dbReference type="PANTHER" id="PTHR32071">
    <property type="entry name" value="TRANSCRIPTIONAL REGULATORY PROTEIN"/>
    <property type="match status" value="1"/>
</dbReference>
<dbReference type="PROSITE" id="PS50045">
    <property type="entry name" value="SIGMA54_INTERACT_4"/>
    <property type="match status" value="1"/>
</dbReference>
<accession>A0A348APJ8</accession>
<evidence type="ECO:0000256" key="1">
    <source>
        <dbReference type="ARBA" id="ARBA00022741"/>
    </source>
</evidence>
<dbReference type="Pfam" id="PF25601">
    <property type="entry name" value="AAA_lid_14"/>
    <property type="match status" value="1"/>
</dbReference>
<reference evidence="9 10" key="1">
    <citation type="journal article" date="2018" name="Int. J. Syst. Evol. Microbiol.">
        <title>Methylomusa anaerophila gen. nov., sp. nov., an anaerobic methanol-utilizing bacterium isolated from a microbial fuel cell.</title>
        <authorList>
            <person name="Amano N."/>
            <person name="Yamamuro A."/>
            <person name="Miyahara M."/>
            <person name="Kouzuma A."/>
            <person name="Abe T."/>
            <person name="Watanabe K."/>
        </authorList>
    </citation>
    <scope>NUCLEOTIDE SEQUENCE [LARGE SCALE GENOMIC DNA]</scope>
    <source>
        <strain evidence="9 10">MMFC1</strain>
    </source>
</reference>
<dbReference type="InterPro" id="IPR025662">
    <property type="entry name" value="Sigma_54_int_dom_ATP-bd_1"/>
</dbReference>
<feature type="domain" description="Sigma-54 factor interaction" evidence="7">
    <location>
        <begin position="259"/>
        <end position="490"/>
    </location>
</feature>
<keyword evidence="6" id="KW-0175">Coiled coil</keyword>
<dbReference type="PROSITE" id="PS00676">
    <property type="entry name" value="SIGMA54_INTERACT_2"/>
    <property type="match status" value="1"/>
</dbReference>
<keyword evidence="4" id="KW-0238">DNA-binding</keyword>
<dbReference type="CDD" id="cd00009">
    <property type="entry name" value="AAA"/>
    <property type="match status" value="1"/>
</dbReference>
<dbReference type="OrthoDB" id="9803970at2"/>
<dbReference type="Gene3D" id="3.30.450.20">
    <property type="entry name" value="PAS domain"/>
    <property type="match status" value="1"/>
</dbReference>
<dbReference type="PROSITE" id="PS00675">
    <property type="entry name" value="SIGMA54_INTERACT_1"/>
    <property type="match status" value="1"/>
</dbReference>
<dbReference type="InterPro" id="IPR025943">
    <property type="entry name" value="Sigma_54_int_dom_ATP-bd_2"/>
</dbReference>
<dbReference type="InterPro" id="IPR002197">
    <property type="entry name" value="HTH_Fis"/>
</dbReference>
<dbReference type="GO" id="GO:0043565">
    <property type="term" value="F:sequence-specific DNA binding"/>
    <property type="evidence" value="ECO:0007669"/>
    <property type="project" value="InterPro"/>
</dbReference>
<organism evidence="9 10">
    <name type="scientific">Methylomusa anaerophila</name>
    <dbReference type="NCBI Taxonomy" id="1930071"/>
    <lineage>
        <taxon>Bacteria</taxon>
        <taxon>Bacillati</taxon>
        <taxon>Bacillota</taxon>
        <taxon>Negativicutes</taxon>
        <taxon>Selenomonadales</taxon>
        <taxon>Sporomusaceae</taxon>
        <taxon>Methylomusa</taxon>
    </lineage>
</organism>
<dbReference type="InterPro" id="IPR046342">
    <property type="entry name" value="CBS_dom_sf"/>
</dbReference>
<dbReference type="Pfam" id="PF00158">
    <property type="entry name" value="Sigma54_activat"/>
    <property type="match status" value="1"/>
</dbReference>
<dbReference type="CDD" id="cd00130">
    <property type="entry name" value="PAS"/>
    <property type="match status" value="1"/>
</dbReference>
<dbReference type="SMART" id="SM00091">
    <property type="entry name" value="PAS"/>
    <property type="match status" value="1"/>
</dbReference>
<evidence type="ECO:0000259" key="8">
    <source>
        <dbReference type="PROSITE" id="PS50112"/>
    </source>
</evidence>
<dbReference type="Proteomes" id="UP000276437">
    <property type="component" value="Chromosome"/>
</dbReference>
<evidence type="ECO:0000256" key="5">
    <source>
        <dbReference type="ARBA" id="ARBA00023163"/>
    </source>
</evidence>
<sequence>MSSLTVADFLCDKFVQMSPDTPASDAIIVLEPDKIEAVITNNGGNWGIVTNDNQFKGNKLGDAADYSVKTVTITALDKPVVSLLKILSSVTVFVLDNATVIGVCTPDMFVKKLFHYYQLQQAMFDAVLGTVGEAVCGINDRDQVVLWNKSAEKLYGIVAEEIIGNPIDNFFSNLLLRKVITEKRAVKDQYHNPCLHKHVLINAAPIQLNSRFVGGISAERDITDIVQLNQELSKTSNKIKSLENEIDKISSNTDVFAVISGHSPQIANAIGMARRVASANVPLLLRGESGTGKEIFARAIHAASGRRGKFIEINCGAIPASLFESELFGYQPGAFTGADRKGKPGLFELADTGTLFLDEIGELPKDMQVKLLRVLQEKNFYRIGGDKPVQVDVRIIAATHRNLEEMIGRNEFRDDLYYRLNVVTINLPPLRDRREDIPELVYKGIKRFTAMHSSGTVINKVEPELMALFLECDWPGNVRELNNTLERLVLLADGEMLSTTNLPANFRGNIAKKQESIPNSTGRQLTISELAKIEQSLIEQVLKKENYNKTAAAKRLGIPRSTLYYKMKLFNIRCSCQ</sequence>
<dbReference type="FunFam" id="3.40.50.300:FF:000006">
    <property type="entry name" value="DNA-binding transcriptional regulator NtrC"/>
    <property type="match status" value="1"/>
</dbReference>
<keyword evidence="2" id="KW-0067">ATP-binding</keyword>
<dbReference type="InterPro" id="IPR003593">
    <property type="entry name" value="AAA+_ATPase"/>
</dbReference>
<dbReference type="InterPro" id="IPR002078">
    <property type="entry name" value="Sigma_54_int"/>
</dbReference>
<dbReference type="InterPro" id="IPR027417">
    <property type="entry name" value="P-loop_NTPase"/>
</dbReference>
<dbReference type="GO" id="GO:0006355">
    <property type="term" value="P:regulation of DNA-templated transcription"/>
    <property type="evidence" value="ECO:0007669"/>
    <property type="project" value="InterPro"/>
</dbReference>
<dbReference type="PROSITE" id="PS00688">
    <property type="entry name" value="SIGMA54_INTERACT_3"/>
    <property type="match status" value="1"/>
</dbReference>